<dbReference type="AlphaFoldDB" id="A0A0F9PUB3"/>
<comment type="caution">
    <text evidence="1">The sequence shown here is derived from an EMBL/GenBank/DDBJ whole genome shotgun (WGS) entry which is preliminary data.</text>
</comment>
<name>A0A0F9PUB3_9ZZZZ</name>
<organism evidence="1">
    <name type="scientific">marine sediment metagenome</name>
    <dbReference type="NCBI Taxonomy" id="412755"/>
    <lineage>
        <taxon>unclassified sequences</taxon>
        <taxon>metagenomes</taxon>
        <taxon>ecological metagenomes</taxon>
    </lineage>
</organism>
<proteinExistence type="predicted"/>
<evidence type="ECO:0000313" key="1">
    <source>
        <dbReference type="EMBL" id="KKN28312.1"/>
    </source>
</evidence>
<protein>
    <submittedName>
        <fullName evidence="1">Uncharacterized protein</fullName>
    </submittedName>
</protein>
<gene>
    <name evidence="1" type="ORF">LCGC14_0855510</name>
</gene>
<accession>A0A0F9PUB3</accession>
<reference evidence="1" key="1">
    <citation type="journal article" date="2015" name="Nature">
        <title>Complex archaea that bridge the gap between prokaryotes and eukaryotes.</title>
        <authorList>
            <person name="Spang A."/>
            <person name="Saw J.H."/>
            <person name="Jorgensen S.L."/>
            <person name="Zaremba-Niedzwiedzka K."/>
            <person name="Martijn J."/>
            <person name="Lind A.E."/>
            <person name="van Eijk R."/>
            <person name="Schleper C."/>
            <person name="Guy L."/>
            <person name="Ettema T.J."/>
        </authorList>
    </citation>
    <scope>NUCLEOTIDE SEQUENCE</scope>
</reference>
<sequence length="82" mass="9643">MITARIASTNYVLEVSVQNLLDIMRKDMDTEKPLYRQLIDIDGVSDIDYDGHFGPHIYLTVSREHYNTDTWSIIYKTIENYL</sequence>
<dbReference type="EMBL" id="LAZR01002573">
    <property type="protein sequence ID" value="KKN28312.1"/>
    <property type="molecule type" value="Genomic_DNA"/>
</dbReference>